<feature type="transmembrane region" description="Helical" evidence="6">
    <location>
        <begin position="12"/>
        <end position="28"/>
    </location>
</feature>
<dbReference type="GO" id="GO:0050909">
    <property type="term" value="P:sensory perception of taste"/>
    <property type="evidence" value="ECO:0007669"/>
    <property type="project" value="InterPro"/>
</dbReference>
<evidence type="ECO:0000256" key="1">
    <source>
        <dbReference type="ARBA" id="ARBA00004651"/>
    </source>
</evidence>
<dbReference type="GO" id="GO:0007165">
    <property type="term" value="P:signal transduction"/>
    <property type="evidence" value="ECO:0007669"/>
    <property type="project" value="UniProtKB-KW"/>
</dbReference>
<comment type="similarity">
    <text evidence="6">Belongs to the insect chemoreceptor superfamily. Gustatory receptor (GR) family.</text>
</comment>
<protein>
    <recommendedName>
        <fullName evidence="6">Gustatory receptor</fullName>
    </recommendedName>
</protein>
<proteinExistence type="inferred from homology"/>
<accession>A0A811VD97</accession>
<reference evidence="7" key="1">
    <citation type="submission" date="2020-11" db="EMBL/GenBank/DDBJ databases">
        <authorList>
            <person name="Whitehead M."/>
        </authorList>
    </citation>
    <scope>NUCLEOTIDE SEQUENCE</scope>
    <source>
        <strain evidence="7">EGII</strain>
    </source>
</reference>
<keyword evidence="5 6" id="KW-0472">Membrane</keyword>
<keyword evidence="8" id="KW-1185">Reference proteome</keyword>
<comment type="function">
    <text evidence="6">Gustatory receptor which mediates acceptance or avoidance behavior, depending on its substrates.</text>
</comment>
<gene>
    <name evidence="7" type="ORF">CCAP1982_LOCUS21062</name>
</gene>
<keyword evidence="4 6" id="KW-1133">Transmembrane helix</keyword>
<keyword evidence="2 6" id="KW-1003">Cell membrane</keyword>
<feature type="transmembrane region" description="Helical" evidence="6">
    <location>
        <begin position="78"/>
        <end position="99"/>
    </location>
</feature>
<feature type="transmembrane region" description="Helical" evidence="6">
    <location>
        <begin position="132"/>
        <end position="152"/>
    </location>
</feature>
<dbReference type="EMBL" id="CAJHJT010000056">
    <property type="protein sequence ID" value="CAD7012971.1"/>
    <property type="molecule type" value="Genomic_DNA"/>
</dbReference>
<comment type="subcellular location">
    <subcellularLocation>
        <location evidence="1 6">Cell membrane</location>
        <topology evidence="1 6">Multi-pass membrane protein</topology>
    </subcellularLocation>
</comment>
<feature type="transmembrane region" description="Helical" evidence="6">
    <location>
        <begin position="258"/>
        <end position="280"/>
    </location>
</feature>
<keyword evidence="3 6" id="KW-0812">Transmembrane</keyword>
<organism evidence="7 8">
    <name type="scientific">Ceratitis capitata</name>
    <name type="common">Mediterranean fruit fly</name>
    <name type="synonym">Tephritis capitata</name>
    <dbReference type="NCBI Taxonomy" id="7213"/>
    <lineage>
        <taxon>Eukaryota</taxon>
        <taxon>Metazoa</taxon>
        <taxon>Ecdysozoa</taxon>
        <taxon>Arthropoda</taxon>
        <taxon>Hexapoda</taxon>
        <taxon>Insecta</taxon>
        <taxon>Pterygota</taxon>
        <taxon>Neoptera</taxon>
        <taxon>Endopterygota</taxon>
        <taxon>Diptera</taxon>
        <taxon>Brachycera</taxon>
        <taxon>Muscomorpha</taxon>
        <taxon>Tephritoidea</taxon>
        <taxon>Tephritidae</taxon>
        <taxon>Ceratitis</taxon>
        <taxon>Ceratitis</taxon>
    </lineage>
</organism>
<feature type="transmembrane region" description="Helical" evidence="6">
    <location>
        <begin position="164"/>
        <end position="186"/>
    </location>
</feature>
<evidence type="ECO:0000313" key="7">
    <source>
        <dbReference type="EMBL" id="CAD7012971.1"/>
    </source>
</evidence>
<evidence type="ECO:0000256" key="4">
    <source>
        <dbReference type="ARBA" id="ARBA00022989"/>
    </source>
</evidence>
<dbReference type="InterPro" id="IPR013604">
    <property type="entry name" value="7TM_chemorcpt"/>
</dbReference>
<dbReference type="Pfam" id="PF08395">
    <property type="entry name" value="7tm_7"/>
    <property type="match status" value="1"/>
</dbReference>
<sequence>MSRVVGCFYRLAYYYMLAFGLLRFEYDFRNNDVRRTRRVALYSLCVNLLMLSQIPQQFQMDISTYTQQSKARDIYQFLHSLIVLSRIFACLLILVFYWLRRYEIIALVADFLRLRRAQSRYLSPSASALRRFHFALLIKFSFSITGDLVRFLMSWRSTNWQDRIIMMFTAIYIGLNNQVFNHFFVVSRLINLYLETINSELQHLVSAASELNSQRIQRRHILPWRSAQLMNKFNALMSLRQKLQRFALRVNRLLGPQIAGVMLALYCYNVGVCYIIYSLMKPHEASLLDISAWNMVVLVFGTVVYIADVTEFLVISQRLRQNFGLCMPITLQLLELQQLEKNWDRSIEQFYLREACFTYRLMLLGFISLDNKMAFTQFESVISKSIILVQYDYKNV</sequence>
<dbReference type="GO" id="GO:0005886">
    <property type="term" value="C:plasma membrane"/>
    <property type="evidence" value="ECO:0007669"/>
    <property type="project" value="UniProtKB-SubCell"/>
</dbReference>
<dbReference type="Proteomes" id="UP000606786">
    <property type="component" value="Unassembled WGS sequence"/>
</dbReference>
<keyword evidence="6" id="KW-0675">Receptor</keyword>
<dbReference type="AlphaFoldDB" id="A0A811VD97"/>
<feature type="transmembrane region" description="Helical" evidence="6">
    <location>
        <begin position="40"/>
        <end position="58"/>
    </location>
</feature>
<dbReference type="KEGG" id="ccat:101455760"/>
<evidence type="ECO:0000256" key="6">
    <source>
        <dbReference type="RuleBase" id="RU363108"/>
    </source>
</evidence>
<dbReference type="OrthoDB" id="7856336at2759"/>
<keyword evidence="6" id="KW-0807">Transducer</keyword>
<comment type="caution">
    <text evidence="7">The sequence shown here is derived from an EMBL/GenBank/DDBJ whole genome shotgun (WGS) entry which is preliminary data.</text>
</comment>
<evidence type="ECO:0000313" key="8">
    <source>
        <dbReference type="Proteomes" id="UP000606786"/>
    </source>
</evidence>
<evidence type="ECO:0000256" key="3">
    <source>
        <dbReference type="ARBA" id="ARBA00022692"/>
    </source>
</evidence>
<evidence type="ECO:0000256" key="5">
    <source>
        <dbReference type="ARBA" id="ARBA00023136"/>
    </source>
</evidence>
<feature type="transmembrane region" description="Helical" evidence="6">
    <location>
        <begin position="292"/>
        <end position="315"/>
    </location>
</feature>
<evidence type="ECO:0000256" key="2">
    <source>
        <dbReference type="ARBA" id="ARBA00022475"/>
    </source>
</evidence>
<name>A0A811VD97_CERCA</name>